<dbReference type="PROSITE" id="PS00149">
    <property type="entry name" value="SULFATASE_2"/>
    <property type="match status" value="1"/>
</dbReference>
<gene>
    <name evidence="8" type="ORF">H6A12_02660</name>
</gene>
<reference evidence="8" key="1">
    <citation type="submission" date="2020-08" db="EMBL/GenBank/DDBJ databases">
        <authorList>
            <person name="Cejkova D."/>
            <person name="Kubasova T."/>
            <person name="Jahodarova E."/>
            <person name="Rychlik I."/>
        </authorList>
    </citation>
    <scope>NUCLEOTIDE SEQUENCE</scope>
    <source>
        <strain evidence="8">An559</strain>
    </source>
</reference>
<dbReference type="AlphaFoldDB" id="A0A939BCG1"/>
<dbReference type="GO" id="GO:0046872">
    <property type="term" value="F:metal ion binding"/>
    <property type="evidence" value="ECO:0007669"/>
    <property type="project" value="UniProtKB-KW"/>
</dbReference>
<evidence type="ECO:0000256" key="6">
    <source>
        <dbReference type="ARBA" id="ARBA00022837"/>
    </source>
</evidence>
<evidence type="ECO:0000313" key="9">
    <source>
        <dbReference type="Proteomes" id="UP000774750"/>
    </source>
</evidence>
<dbReference type="InterPro" id="IPR000917">
    <property type="entry name" value="Sulfatase_N"/>
</dbReference>
<dbReference type="Proteomes" id="UP000774750">
    <property type="component" value="Unassembled WGS sequence"/>
</dbReference>
<evidence type="ECO:0000256" key="5">
    <source>
        <dbReference type="ARBA" id="ARBA00022801"/>
    </source>
</evidence>
<reference evidence="8" key="2">
    <citation type="journal article" date="2021" name="Sci. Rep.">
        <title>The distribution of antibiotic resistance genes in chicken gut microbiota commensals.</title>
        <authorList>
            <person name="Juricova H."/>
            <person name="Matiasovicova J."/>
            <person name="Kubasova T."/>
            <person name="Cejkova D."/>
            <person name="Rychlik I."/>
        </authorList>
    </citation>
    <scope>NUCLEOTIDE SEQUENCE</scope>
    <source>
        <strain evidence="8">An559</strain>
    </source>
</reference>
<evidence type="ECO:0000313" key="8">
    <source>
        <dbReference type="EMBL" id="MBM6920064.1"/>
    </source>
</evidence>
<sequence>MMANRSNILFILADDQRFDTIHALGNDDIHTPNLDWLAESGTAFTHAHIPGGTSGAVCMPSRAMINSGKTLFHLYGAGQEIPKTDVTMGEQFLKNGYETFGIGKWHNGTESYARSFCGGDEIFFGGMWDHWNVPVNSYHEDGVYDHIVRTTPNFLHCNHPMDTIAERITAGKHSTELFTDAAVRFIEQPHEKPFFLYTAMLAPHDPRTMPEEFKKMYDPKKISLPENFMESHPFDFGINPAIGEDRDENLAAYPRTEQEVRQHIADYYAMISHIDAYVGRMIDALRRTGQLENTIIVYTGDNGLAVGRHGLMGKQNLYEHSIRVPLILRGPGIPAGARRDAYVYLMDIYPTLCEFCGMEVPAPVEGKSFLPTLLEDAPARETLYLAYTHLIRGMKDRRFKLLRYKNNPDCTQLFDLQNDPNELCNLYHDESYRAVRDSLEKQLLSAHRIYEDNPENECTRAFWQE</sequence>
<evidence type="ECO:0000256" key="2">
    <source>
        <dbReference type="ARBA" id="ARBA00008779"/>
    </source>
</evidence>
<proteinExistence type="inferred from homology"/>
<feature type="domain" description="Sulfatase N-terminal" evidence="7">
    <location>
        <begin position="6"/>
        <end position="355"/>
    </location>
</feature>
<name>A0A939BCG1_9FIRM</name>
<dbReference type="PANTHER" id="PTHR42693">
    <property type="entry name" value="ARYLSULFATASE FAMILY MEMBER"/>
    <property type="match status" value="1"/>
</dbReference>
<dbReference type="InterPro" id="IPR024607">
    <property type="entry name" value="Sulfatase_CS"/>
</dbReference>
<dbReference type="Gene3D" id="3.40.720.10">
    <property type="entry name" value="Alkaline Phosphatase, subunit A"/>
    <property type="match status" value="1"/>
</dbReference>
<dbReference type="PANTHER" id="PTHR42693:SF42">
    <property type="entry name" value="ARYLSULFATASE G"/>
    <property type="match status" value="1"/>
</dbReference>
<keyword evidence="6" id="KW-0106">Calcium</keyword>
<evidence type="ECO:0000259" key="7">
    <source>
        <dbReference type="Pfam" id="PF00884"/>
    </source>
</evidence>
<dbReference type="EMBL" id="JACJKY010000003">
    <property type="protein sequence ID" value="MBM6920064.1"/>
    <property type="molecule type" value="Genomic_DNA"/>
</dbReference>
<keyword evidence="5 8" id="KW-0378">Hydrolase</keyword>
<keyword evidence="3" id="KW-0479">Metal-binding</keyword>
<organism evidence="8 9">
    <name type="scientific">Merdimmobilis hominis</name>
    <dbReference type="NCBI Taxonomy" id="2897707"/>
    <lineage>
        <taxon>Bacteria</taxon>
        <taxon>Bacillati</taxon>
        <taxon>Bacillota</taxon>
        <taxon>Clostridia</taxon>
        <taxon>Eubacteriales</taxon>
        <taxon>Oscillospiraceae</taxon>
        <taxon>Merdimmobilis</taxon>
    </lineage>
</organism>
<keyword evidence="9" id="KW-1185">Reference proteome</keyword>
<dbReference type="InterPro" id="IPR017850">
    <property type="entry name" value="Alkaline_phosphatase_core_sf"/>
</dbReference>
<dbReference type="InterPro" id="IPR050738">
    <property type="entry name" value="Sulfatase"/>
</dbReference>
<dbReference type="CDD" id="cd16155">
    <property type="entry name" value="sulfatase_like"/>
    <property type="match status" value="1"/>
</dbReference>
<keyword evidence="4" id="KW-0732">Signal</keyword>
<dbReference type="Pfam" id="PF00884">
    <property type="entry name" value="Sulfatase"/>
    <property type="match status" value="1"/>
</dbReference>
<comment type="cofactor">
    <cofactor evidence="1">
        <name>Ca(2+)</name>
        <dbReference type="ChEBI" id="CHEBI:29108"/>
    </cofactor>
</comment>
<protein>
    <submittedName>
        <fullName evidence="8">Sulfatase-like hydrolase/transferase</fullName>
    </submittedName>
</protein>
<comment type="caution">
    <text evidence="8">The sequence shown here is derived from an EMBL/GenBank/DDBJ whole genome shotgun (WGS) entry which is preliminary data.</text>
</comment>
<evidence type="ECO:0000256" key="1">
    <source>
        <dbReference type="ARBA" id="ARBA00001913"/>
    </source>
</evidence>
<evidence type="ECO:0000256" key="4">
    <source>
        <dbReference type="ARBA" id="ARBA00022729"/>
    </source>
</evidence>
<evidence type="ECO:0000256" key="3">
    <source>
        <dbReference type="ARBA" id="ARBA00022723"/>
    </source>
</evidence>
<dbReference type="SUPFAM" id="SSF53649">
    <property type="entry name" value="Alkaline phosphatase-like"/>
    <property type="match status" value="1"/>
</dbReference>
<comment type="similarity">
    <text evidence="2">Belongs to the sulfatase family.</text>
</comment>
<dbReference type="RefSeq" id="WP_204444507.1">
    <property type="nucleotide sequence ID" value="NZ_JACJKY010000003.1"/>
</dbReference>
<accession>A0A939BCG1</accession>
<dbReference type="GO" id="GO:0004065">
    <property type="term" value="F:arylsulfatase activity"/>
    <property type="evidence" value="ECO:0007669"/>
    <property type="project" value="TreeGrafter"/>
</dbReference>